<keyword evidence="1" id="KW-1133">Transmembrane helix</keyword>
<proteinExistence type="predicted"/>
<dbReference type="EMBL" id="BONY01000008">
    <property type="protein sequence ID" value="GIH03623.1"/>
    <property type="molecule type" value="Genomic_DNA"/>
</dbReference>
<dbReference type="Proteomes" id="UP000612899">
    <property type="component" value="Unassembled WGS sequence"/>
</dbReference>
<evidence type="ECO:0000256" key="1">
    <source>
        <dbReference type="SAM" id="Phobius"/>
    </source>
</evidence>
<reference evidence="2" key="1">
    <citation type="submission" date="2021-01" db="EMBL/GenBank/DDBJ databases">
        <title>Whole genome shotgun sequence of Rhizocola hellebori NBRC 109834.</title>
        <authorList>
            <person name="Komaki H."/>
            <person name="Tamura T."/>
        </authorList>
    </citation>
    <scope>NUCLEOTIDE SEQUENCE</scope>
    <source>
        <strain evidence="2">NBRC 109834</strain>
    </source>
</reference>
<sequence length="59" mass="6243">MDTEQESAGGIRRWIKIAVIVVAVAVLITFVVMIVLGDDHGPARHFSAGPANIAAESEL</sequence>
<keyword evidence="1" id="KW-0812">Transmembrane</keyword>
<dbReference type="RefSeq" id="WP_203907521.1">
    <property type="nucleotide sequence ID" value="NZ_BONY01000008.1"/>
</dbReference>
<comment type="caution">
    <text evidence="2">The sequence shown here is derived from an EMBL/GenBank/DDBJ whole genome shotgun (WGS) entry which is preliminary data.</text>
</comment>
<evidence type="ECO:0000313" key="2">
    <source>
        <dbReference type="EMBL" id="GIH03623.1"/>
    </source>
</evidence>
<gene>
    <name evidence="2" type="ORF">Rhe02_16900</name>
</gene>
<protein>
    <submittedName>
        <fullName evidence="2">Uncharacterized protein</fullName>
    </submittedName>
</protein>
<accession>A0A8J3Q5F0</accession>
<keyword evidence="3" id="KW-1185">Reference proteome</keyword>
<feature type="transmembrane region" description="Helical" evidence="1">
    <location>
        <begin position="14"/>
        <end position="36"/>
    </location>
</feature>
<organism evidence="2 3">
    <name type="scientific">Rhizocola hellebori</name>
    <dbReference type="NCBI Taxonomy" id="1392758"/>
    <lineage>
        <taxon>Bacteria</taxon>
        <taxon>Bacillati</taxon>
        <taxon>Actinomycetota</taxon>
        <taxon>Actinomycetes</taxon>
        <taxon>Micromonosporales</taxon>
        <taxon>Micromonosporaceae</taxon>
        <taxon>Rhizocola</taxon>
    </lineage>
</organism>
<keyword evidence="1" id="KW-0472">Membrane</keyword>
<name>A0A8J3Q5F0_9ACTN</name>
<dbReference type="AlphaFoldDB" id="A0A8J3Q5F0"/>
<evidence type="ECO:0000313" key="3">
    <source>
        <dbReference type="Proteomes" id="UP000612899"/>
    </source>
</evidence>